<keyword evidence="1" id="KW-0239">DNA-directed DNA polymerase</keyword>
<dbReference type="InterPro" id="IPR043502">
    <property type="entry name" value="DNA/RNA_pol_sf"/>
</dbReference>
<feature type="non-terminal residue" evidence="1">
    <location>
        <position position="378"/>
    </location>
</feature>
<gene>
    <name evidence="1" type="ORF">B1B_10748</name>
</gene>
<proteinExistence type="predicted"/>
<protein>
    <submittedName>
        <fullName evidence="1">DNA-directed DNA polymerase B</fullName>
    </submittedName>
</protein>
<reference evidence="1" key="2">
    <citation type="journal article" date="2014" name="ISME J.">
        <title>Microbial stratification in low pH oxic and suboxic macroscopic growths along an acid mine drainage.</title>
        <authorList>
            <person name="Mendez-Garcia C."/>
            <person name="Mesa V."/>
            <person name="Sprenger R.R."/>
            <person name="Richter M."/>
            <person name="Diez M.S."/>
            <person name="Solano J."/>
            <person name="Bargiela R."/>
            <person name="Golyshina O.V."/>
            <person name="Manteca A."/>
            <person name="Ramos J.L."/>
            <person name="Gallego J.R."/>
            <person name="Llorente I."/>
            <person name="Martins Dos Santos V.A."/>
            <person name="Jensen O.N."/>
            <person name="Pelaez A.I."/>
            <person name="Sanchez J."/>
            <person name="Ferrer M."/>
        </authorList>
    </citation>
    <scope>NUCLEOTIDE SEQUENCE</scope>
</reference>
<dbReference type="AlphaFoldDB" id="T1BCU3"/>
<keyword evidence="1" id="KW-0808">Transferase</keyword>
<dbReference type="InterPro" id="IPR023211">
    <property type="entry name" value="DNA_pol_palm_dom_sf"/>
</dbReference>
<reference evidence="1" key="1">
    <citation type="submission" date="2013-08" db="EMBL/GenBank/DDBJ databases">
        <authorList>
            <person name="Mendez C."/>
            <person name="Richter M."/>
            <person name="Ferrer M."/>
            <person name="Sanchez J."/>
        </authorList>
    </citation>
    <scope>NUCLEOTIDE SEQUENCE</scope>
</reference>
<dbReference type="EMBL" id="AUZY01006982">
    <property type="protein sequence ID" value="EQD52040.1"/>
    <property type="molecule type" value="Genomic_DNA"/>
</dbReference>
<dbReference type="SUPFAM" id="SSF56672">
    <property type="entry name" value="DNA/RNA polymerases"/>
    <property type="match status" value="1"/>
</dbReference>
<comment type="caution">
    <text evidence="1">The sequence shown here is derived from an EMBL/GenBank/DDBJ whole genome shotgun (WGS) entry which is preliminary data.</text>
</comment>
<evidence type="ECO:0000313" key="1">
    <source>
        <dbReference type="EMBL" id="EQD52040.1"/>
    </source>
</evidence>
<dbReference type="Gene3D" id="3.90.1600.10">
    <property type="entry name" value="Palm domain of DNA polymerase"/>
    <property type="match status" value="1"/>
</dbReference>
<keyword evidence="1" id="KW-0548">Nucleotidyltransferase</keyword>
<name>T1BCU3_9ZZZZ</name>
<dbReference type="GO" id="GO:0003887">
    <property type="term" value="F:DNA-directed DNA polymerase activity"/>
    <property type="evidence" value="ECO:0007669"/>
    <property type="project" value="UniProtKB-KW"/>
</dbReference>
<sequence length="378" mass="41746">MAAFFAGKVDCRVVGREVADVAVLDFTSQYPSLFCLLAAERFLTAERIEPRDSTEEVRAFLDSLTEDDLLKRETWENPLLWTLCEVEASDDLLPIRSSYSTDGSPPTIGWNRVSTEAGLTLPYLLPDLLAAKLLGGKVPKVVRAISFVPVGRQPLNEISILGATIGPTENLIQRLSEARIREKAEKRHGWEARELGLKILTNAASYGVFVEVNVKRHDGEMEICGLDSEESFEEDGAKVEEEGELFCPLLGATITSGAHLLLALIDSVAAKLGGEIVYQDTDSAFVTPSRLAPEIARAFDSLNPYSVEVPLLKEETEKKAPPDAYPKGSSDSRPRFFGLSSKRYCLFVRDRYGRPCVFEKGASDHGLGMYQVPKDREK</sequence>
<accession>T1BCU3</accession>
<organism evidence="1">
    <name type="scientific">mine drainage metagenome</name>
    <dbReference type="NCBI Taxonomy" id="410659"/>
    <lineage>
        <taxon>unclassified sequences</taxon>
        <taxon>metagenomes</taxon>
        <taxon>ecological metagenomes</taxon>
    </lineage>
</organism>